<dbReference type="STRING" id="2711.A0A067FJG0"/>
<dbReference type="PANTHER" id="PTHR19376:SF36">
    <property type="entry name" value="DNA-DIRECTED RNA POLYMERASE IV SUBUNIT 1"/>
    <property type="match status" value="1"/>
</dbReference>
<dbReference type="InterPro" id="IPR045867">
    <property type="entry name" value="DNA-dir_RpoC_beta_prime"/>
</dbReference>
<dbReference type="EC" id="2.7.7.6" evidence="1"/>
<dbReference type="GO" id="GO:0003899">
    <property type="term" value="F:DNA-directed RNA polymerase activity"/>
    <property type="evidence" value="ECO:0007669"/>
    <property type="project" value="UniProtKB-EC"/>
</dbReference>
<dbReference type="GO" id="GO:0006351">
    <property type="term" value="P:DNA-templated transcription"/>
    <property type="evidence" value="ECO:0007669"/>
    <property type="project" value="InterPro"/>
</dbReference>
<evidence type="ECO:0000256" key="5">
    <source>
        <dbReference type="ARBA" id="ARBA00023163"/>
    </source>
</evidence>
<accession>A0A067FJG0</accession>
<evidence type="ECO:0000256" key="1">
    <source>
        <dbReference type="ARBA" id="ARBA00012418"/>
    </source>
</evidence>
<dbReference type="EMBL" id="KK784912">
    <property type="protein sequence ID" value="KDO63582.1"/>
    <property type="molecule type" value="Genomic_DNA"/>
</dbReference>
<evidence type="ECO:0000256" key="2">
    <source>
        <dbReference type="ARBA" id="ARBA00022478"/>
    </source>
</evidence>
<name>A0A067FJG0_CITSI</name>
<gene>
    <name evidence="6" type="ORF">CISIN_1g0005254mg</name>
</gene>
<feature type="non-terminal residue" evidence="6">
    <location>
        <position position="1"/>
    </location>
</feature>
<keyword evidence="2" id="KW-0240">DNA-directed RNA polymerase</keyword>
<proteinExistence type="predicted"/>
<dbReference type="Proteomes" id="UP000027120">
    <property type="component" value="Unassembled WGS sequence"/>
</dbReference>
<evidence type="ECO:0000313" key="7">
    <source>
        <dbReference type="Proteomes" id="UP000027120"/>
    </source>
</evidence>
<dbReference type="PANTHER" id="PTHR19376">
    <property type="entry name" value="DNA-DIRECTED RNA POLYMERASE"/>
    <property type="match status" value="1"/>
</dbReference>
<reference evidence="6 7" key="1">
    <citation type="submission" date="2014-04" db="EMBL/GenBank/DDBJ databases">
        <authorList>
            <consortium name="International Citrus Genome Consortium"/>
            <person name="Gmitter F."/>
            <person name="Chen C."/>
            <person name="Farmerie W."/>
            <person name="Harkins T."/>
            <person name="Desany B."/>
            <person name="Mohiuddin M."/>
            <person name="Kodira C."/>
            <person name="Borodovsky M."/>
            <person name="Lomsadze A."/>
            <person name="Burns P."/>
            <person name="Jenkins J."/>
            <person name="Prochnik S."/>
            <person name="Shu S."/>
            <person name="Chapman J."/>
            <person name="Pitluck S."/>
            <person name="Schmutz J."/>
            <person name="Rokhsar D."/>
        </authorList>
    </citation>
    <scope>NUCLEOTIDE SEQUENCE</scope>
</reference>
<evidence type="ECO:0000256" key="3">
    <source>
        <dbReference type="ARBA" id="ARBA00022679"/>
    </source>
</evidence>
<dbReference type="GO" id="GO:0000428">
    <property type="term" value="C:DNA-directed RNA polymerase complex"/>
    <property type="evidence" value="ECO:0007669"/>
    <property type="project" value="UniProtKB-KW"/>
</dbReference>
<keyword evidence="4" id="KW-0548">Nucleotidyltransferase</keyword>
<dbReference type="SUPFAM" id="SSF64484">
    <property type="entry name" value="beta and beta-prime subunits of DNA dependent RNA-polymerase"/>
    <property type="match status" value="1"/>
</dbReference>
<dbReference type="AlphaFoldDB" id="A0A067FJG0"/>
<sequence>DCSSINMQKECNDAFCVTVMIVENFKRTSIDLETIQMWVMPFLLKTVVKGFREIKKVDILWKDKQKASKSHDDSFGELYLRVSMSGQCHITSLWSALMNDCHQIMDMIDWTRSHPDNIRSFCLAYGIDAGLQFFLTNLESAISDTGKNILPEHLLIVANTLSATGEFVGLNAKGLALQRKHSSVSSPFVQAFFSNPGASFIKAAKAGAVDNLQGSVDALGWGKVPSVGTGGHFDIIYSGEGRTLSKPVDVYNLLSTPVSSKQNEKLKVCKAQGLISDKCGAKFGDFAFKGLGNLDFETISRGVLRKSWTYNDVLRLSNALKKILHKYSIGQRLSEKDKTTVIRALYFHPRRNEKLGIEPPDIE</sequence>
<evidence type="ECO:0000256" key="4">
    <source>
        <dbReference type="ARBA" id="ARBA00022695"/>
    </source>
</evidence>
<evidence type="ECO:0000313" key="6">
    <source>
        <dbReference type="EMBL" id="KDO63582.1"/>
    </source>
</evidence>
<keyword evidence="5" id="KW-0804">Transcription</keyword>
<protein>
    <recommendedName>
        <fullName evidence="1">DNA-directed RNA polymerase</fullName>
        <ecNumber evidence="1">2.7.7.6</ecNumber>
    </recommendedName>
</protein>
<keyword evidence="7" id="KW-1185">Reference proteome</keyword>
<feature type="non-terminal residue" evidence="6">
    <location>
        <position position="363"/>
    </location>
</feature>
<dbReference type="Pfam" id="PF11523">
    <property type="entry name" value="DUF3223"/>
    <property type="match status" value="1"/>
</dbReference>
<organism evidence="6 7">
    <name type="scientific">Citrus sinensis</name>
    <name type="common">Sweet orange</name>
    <name type="synonym">Citrus aurantium var. sinensis</name>
    <dbReference type="NCBI Taxonomy" id="2711"/>
    <lineage>
        <taxon>Eukaryota</taxon>
        <taxon>Viridiplantae</taxon>
        <taxon>Streptophyta</taxon>
        <taxon>Embryophyta</taxon>
        <taxon>Tracheophyta</taxon>
        <taxon>Spermatophyta</taxon>
        <taxon>Magnoliopsida</taxon>
        <taxon>eudicotyledons</taxon>
        <taxon>Gunneridae</taxon>
        <taxon>Pentapetalae</taxon>
        <taxon>rosids</taxon>
        <taxon>malvids</taxon>
        <taxon>Sapindales</taxon>
        <taxon>Rutaceae</taxon>
        <taxon>Aurantioideae</taxon>
        <taxon>Citrus</taxon>
    </lineage>
</organism>
<dbReference type="Gene3D" id="3.10.450.40">
    <property type="match status" value="1"/>
</dbReference>
<keyword evidence="3" id="KW-0808">Transferase</keyword>